<feature type="signal peptide" evidence="2">
    <location>
        <begin position="1"/>
        <end position="23"/>
    </location>
</feature>
<evidence type="ECO:0000313" key="3">
    <source>
        <dbReference type="EMBL" id="CAH1002068.1"/>
    </source>
</evidence>
<dbReference type="PANTHER" id="PTHR16026">
    <property type="entry name" value="CARTILAGE ACIDIC PROTEIN 1"/>
    <property type="match status" value="1"/>
</dbReference>
<dbReference type="Proteomes" id="UP000837803">
    <property type="component" value="Unassembled WGS sequence"/>
</dbReference>
<reference evidence="3" key="1">
    <citation type="submission" date="2021-12" db="EMBL/GenBank/DDBJ databases">
        <authorList>
            <person name="Rodrigo-Torres L."/>
            <person name="Arahal R. D."/>
            <person name="Lucena T."/>
        </authorList>
    </citation>
    <scope>NUCLEOTIDE SEQUENCE</scope>
    <source>
        <strain evidence="3">CECT 8419</strain>
    </source>
</reference>
<dbReference type="Gene3D" id="2.130.10.130">
    <property type="entry name" value="Integrin alpha, N-terminal"/>
    <property type="match status" value="2"/>
</dbReference>
<organism evidence="3 4">
    <name type="scientific">Neolewinella maritima</name>
    <dbReference type="NCBI Taxonomy" id="1383882"/>
    <lineage>
        <taxon>Bacteria</taxon>
        <taxon>Pseudomonadati</taxon>
        <taxon>Bacteroidota</taxon>
        <taxon>Saprospiria</taxon>
        <taxon>Saprospirales</taxon>
        <taxon>Lewinellaceae</taxon>
        <taxon>Neolewinella</taxon>
    </lineage>
</organism>
<proteinExistence type="predicted"/>
<evidence type="ECO:0000256" key="2">
    <source>
        <dbReference type="SAM" id="SignalP"/>
    </source>
</evidence>
<evidence type="ECO:0000313" key="4">
    <source>
        <dbReference type="Proteomes" id="UP000837803"/>
    </source>
</evidence>
<keyword evidence="4" id="KW-1185">Reference proteome</keyword>
<accession>A0ABN8FCR2</accession>
<protein>
    <recommendedName>
        <fullName evidence="5">VCBS repeat-containing protein</fullName>
    </recommendedName>
</protein>
<dbReference type="PANTHER" id="PTHR16026:SF0">
    <property type="entry name" value="CARTILAGE ACIDIC PROTEIN 1"/>
    <property type="match status" value="1"/>
</dbReference>
<dbReference type="SUPFAM" id="SSF69318">
    <property type="entry name" value="Integrin alpha N-terminal domain"/>
    <property type="match status" value="1"/>
</dbReference>
<sequence>MRWTLAICALPVLLLCTCGPAPEDAPRFAERLDTGVNSVNQLLPTEDFNIIEYLYYYNGGGVAATDISGDGLPDLYFTNNQGPNKYYINEGDWHFRDATELDGVAGAMNWSTGVSVEDVSGDGLPDIYVCNVGGYKQLTGRNELFVQQPDGTFLEQAADYGLAFTGFNTQAYWFDYDLDGDQDMYLLRHSVHNDASYGEARSREVTDDLAGDKLLCNDGGTFVDVTAAMGLYSSKIGYGLSAAVADFDGNGYPDIYVCNDFSENDYLYLNLEGEGFKESIRERTGHTSNFSMGSDVGDLDRDGRPDLVTLDMRPGDEQVLKSTASADAYNVYRIKRRAGYYDQLPRNNVQWNRGGGHFSDIAELAGLAATDWSWSVLLEDFDLDGRQEVFVANGIERRPNDLDYLKFVSSSLARESSNLAVISEMPTGYVANQMFVEKAPLTYAEADWGLGAVGSSTGAAVADFDRDGDMDLVVNNVNAPAQLYENRTIDGSGVVDSLPTAAVAGVMVGLPQRGFMSQSERGALGSVGRGEVVRDEVSYRVEVLDTIELADDRGDSFDRQPLLPYAGAEDETPLVYLSDSLVLETGLWRPVTVRQLGADGVWSTQEIANSTGWWQSISRSGPRNFVLGNWGLNSTLGQPSPDAPLRRYREDVDDNGRIDPLITYVRGGREYSLADKDDLTRQFPSWRRNNLSYGAFSRRSFGENFPDLRDEPQRAVTLAHWQLRVGADGEVELQDLPTAAQSTTLNVVEPTPMGLLLGGNKLDVLPRIGRQDAAALQLLHPDGAVQFIDLGAERNRAEVLRIERIDTRKYSVLLHTGELVGVSF</sequence>
<evidence type="ECO:0000256" key="1">
    <source>
        <dbReference type="ARBA" id="ARBA00022729"/>
    </source>
</evidence>
<name>A0ABN8FCR2_9BACT</name>
<dbReference type="InterPro" id="IPR013517">
    <property type="entry name" value="FG-GAP"/>
</dbReference>
<dbReference type="Pfam" id="PF13517">
    <property type="entry name" value="FG-GAP_3"/>
    <property type="match status" value="3"/>
</dbReference>
<dbReference type="RefSeq" id="WP_238751926.1">
    <property type="nucleotide sequence ID" value="NZ_CAKLPZ010000004.1"/>
</dbReference>
<gene>
    <name evidence="3" type="ORF">LEM8419_02985</name>
</gene>
<comment type="caution">
    <text evidence="3">The sequence shown here is derived from an EMBL/GenBank/DDBJ whole genome shotgun (WGS) entry which is preliminary data.</text>
</comment>
<dbReference type="EMBL" id="CAKLPZ010000004">
    <property type="protein sequence ID" value="CAH1002068.1"/>
    <property type="molecule type" value="Genomic_DNA"/>
</dbReference>
<evidence type="ECO:0008006" key="5">
    <source>
        <dbReference type="Google" id="ProtNLM"/>
    </source>
</evidence>
<feature type="chain" id="PRO_5047123726" description="VCBS repeat-containing protein" evidence="2">
    <location>
        <begin position="24"/>
        <end position="824"/>
    </location>
</feature>
<keyword evidence="1 2" id="KW-0732">Signal</keyword>
<dbReference type="InterPro" id="IPR028994">
    <property type="entry name" value="Integrin_alpha_N"/>
</dbReference>
<dbReference type="InterPro" id="IPR027039">
    <property type="entry name" value="Crtac1"/>
</dbReference>